<dbReference type="InterPro" id="IPR009057">
    <property type="entry name" value="Homeodomain-like_sf"/>
</dbReference>
<dbReference type="PANTHER" id="PTHR30055:SF234">
    <property type="entry name" value="HTH-TYPE TRANSCRIPTIONAL REGULATOR BETI"/>
    <property type="match status" value="1"/>
</dbReference>
<evidence type="ECO:0000256" key="4">
    <source>
        <dbReference type="PROSITE-ProRule" id="PRU00335"/>
    </source>
</evidence>
<keyword evidence="8" id="KW-1185">Reference proteome</keyword>
<dbReference type="InterPro" id="IPR036271">
    <property type="entry name" value="Tet_transcr_reg_TetR-rel_C_sf"/>
</dbReference>
<sequence>MAKPEDAHTSRPRGRRSGTDSSATSREEIIEAAKREFAEHGYDGTTIRSIAARAGCNSKLVHYYFGTKDHLFTTAIKETSQAHHFMTRLLNASNDSQDFGAQFLTLLLSAVEDEEFGPPYLALIRDIGTNNNVRDLFLEFIETEMLPAIADSIHTDHFERRLGLVCSQILGIVITRYVIKLPAITEQSIEQIAAMAGPTLDRYLFAPLD</sequence>
<dbReference type="PROSITE" id="PS50977">
    <property type="entry name" value="HTH_TETR_2"/>
    <property type="match status" value="1"/>
</dbReference>
<dbReference type="PRINTS" id="PR00455">
    <property type="entry name" value="HTHTETR"/>
</dbReference>
<dbReference type="Pfam" id="PF17920">
    <property type="entry name" value="TetR_C_16"/>
    <property type="match status" value="1"/>
</dbReference>
<evidence type="ECO:0000256" key="3">
    <source>
        <dbReference type="ARBA" id="ARBA00023163"/>
    </source>
</evidence>
<comment type="caution">
    <text evidence="7">The sequence shown here is derived from an EMBL/GenBank/DDBJ whole genome shotgun (WGS) entry which is preliminary data.</text>
</comment>
<dbReference type="Proteomes" id="UP000487882">
    <property type="component" value="Unassembled WGS sequence"/>
</dbReference>
<dbReference type="GO" id="GO:0003700">
    <property type="term" value="F:DNA-binding transcription factor activity"/>
    <property type="evidence" value="ECO:0007669"/>
    <property type="project" value="TreeGrafter"/>
</dbReference>
<dbReference type="RefSeq" id="WP_155588394.1">
    <property type="nucleotide sequence ID" value="NZ_WNLP01000002.1"/>
</dbReference>
<evidence type="ECO:0000313" key="8">
    <source>
        <dbReference type="Proteomes" id="UP000487882"/>
    </source>
</evidence>
<dbReference type="InterPro" id="IPR001647">
    <property type="entry name" value="HTH_TetR"/>
</dbReference>
<dbReference type="EMBL" id="WNLP01000002">
    <property type="protein sequence ID" value="MUH59429.1"/>
    <property type="molecule type" value="Genomic_DNA"/>
</dbReference>
<evidence type="ECO:0000313" key="7">
    <source>
        <dbReference type="EMBL" id="MUH59429.1"/>
    </source>
</evidence>
<feature type="domain" description="HTH tetR-type" evidence="6">
    <location>
        <begin position="23"/>
        <end position="83"/>
    </location>
</feature>
<accession>A0A7K1J4G3</accession>
<evidence type="ECO:0000256" key="2">
    <source>
        <dbReference type="ARBA" id="ARBA00023125"/>
    </source>
</evidence>
<dbReference type="Gene3D" id="1.10.357.10">
    <property type="entry name" value="Tetracycline Repressor, domain 2"/>
    <property type="match status" value="1"/>
</dbReference>
<gene>
    <name evidence="7" type="ORF">GSD1FS_0751</name>
</gene>
<name>A0A7K1J4G3_9BIFI</name>
<protein>
    <submittedName>
        <fullName evidence="7">Transcriptional regulator, TetR family</fullName>
    </submittedName>
</protein>
<organism evidence="7 8">
    <name type="scientific">Bifidobacterium canis</name>
    <dbReference type="NCBI Taxonomy" id="2610880"/>
    <lineage>
        <taxon>Bacteria</taxon>
        <taxon>Bacillati</taxon>
        <taxon>Actinomycetota</taxon>
        <taxon>Actinomycetes</taxon>
        <taxon>Bifidobacteriales</taxon>
        <taxon>Bifidobacteriaceae</taxon>
        <taxon>Bifidobacterium</taxon>
    </lineage>
</organism>
<reference evidence="7 8" key="1">
    <citation type="submission" date="2019-09" db="EMBL/GenBank/DDBJ databases">
        <title>Bifidobacterium canis sp. nov., isolated from the digestive tract of German Shepherd dog puppy.</title>
        <authorList>
            <person name="Bunesova V."/>
        </authorList>
    </citation>
    <scope>NUCLEOTIDE SEQUENCE [LARGE SCALE GENOMIC DNA]</scope>
    <source>
        <strain evidence="7 8">GSD1FS</strain>
    </source>
</reference>
<dbReference type="Gene3D" id="1.10.10.60">
    <property type="entry name" value="Homeodomain-like"/>
    <property type="match status" value="1"/>
</dbReference>
<dbReference type="PANTHER" id="PTHR30055">
    <property type="entry name" value="HTH-TYPE TRANSCRIPTIONAL REGULATOR RUTR"/>
    <property type="match status" value="1"/>
</dbReference>
<dbReference type="InterPro" id="IPR050109">
    <property type="entry name" value="HTH-type_TetR-like_transc_reg"/>
</dbReference>
<dbReference type="Pfam" id="PF00440">
    <property type="entry name" value="TetR_N"/>
    <property type="match status" value="1"/>
</dbReference>
<dbReference type="AlphaFoldDB" id="A0A7K1J4G3"/>
<feature type="region of interest" description="Disordered" evidence="5">
    <location>
        <begin position="1"/>
        <end position="26"/>
    </location>
</feature>
<keyword evidence="2 4" id="KW-0238">DNA-binding</keyword>
<evidence type="ECO:0000256" key="1">
    <source>
        <dbReference type="ARBA" id="ARBA00023015"/>
    </source>
</evidence>
<feature type="DNA-binding region" description="H-T-H motif" evidence="4">
    <location>
        <begin position="46"/>
        <end position="65"/>
    </location>
</feature>
<keyword evidence="1" id="KW-0805">Transcription regulation</keyword>
<dbReference type="SUPFAM" id="SSF46689">
    <property type="entry name" value="Homeodomain-like"/>
    <property type="match status" value="1"/>
</dbReference>
<evidence type="ECO:0000259" key="6">
    <source>
        <dbReference type="PROSITE" id="PS50977"/>
    </source>
</evidence>
<dbReference type="GO" id="GO:0000976">
    <property type="term" value="F:transcription cis-regulatory region binding"/>
    <property type="evidence" value="ECO:0007669"/>
    <property type="project" value="TreeGrafter"/>
</dbReference>
<keyword evidence="3" id="KW-0804">Transcription</keyword>
<evidence type="ECO:0000256" key="5">
    <source>
        <dbReference type="SAM" id="MobiDB-lite"/>
    </source>
</evidence>
<dbReference type="SUPFAM" id="SSF48498">
    <property type="entry name" value="Tetracyclin repressor-like, C-terminal domain"/>
    <property type="match status" value="1"/>
</dbReference>
<dbReference type="InterPro" id="IPR041678">
    <property type="entry name" value="TetR_C_16"/>
</dbReference>
<proteinExistence type="predicted"/>